<dbReference type="Pfam" id="PF05193">
    <property type="entry name" value="Peptidase_M16_C"/>
    <property type="match status" value="1"/>
</dbReference>
<evidence type="ECO:0000259" key="1">
    <source>
        <dbReference type="Pfam" id="PF00675"/>
    </source>
</evidence>
<dbReference type="InterPro" id="IPR050361">
    <property type="entry name" value="MPP/UQCRC_Complex"/>
</dbReference>
<keyword evidence="4" id="KW-1185">Reference proteome</keyword>
<dbReference type="InterPro" id="IPR007863">
    <property type="entry name" value="Peptidase_M16_C"/>
</dbReference>
<dbReference type="EMBL" id="JQBP01000003">
    <property type="protein sequence ID" value="KRN75148.1"/>
    <property type="molecule type" value="Genomic_DNA"/>
</dbReference>
<protein>
    <submittedName>
        <fullName evidence="3">Uncharacterized protein</fullName>
    </submittedName>
</protein>
<evidence type="ECO:0000259" key="2">
    <source>
        <dbReference type="Pfam" id="PF05193"/>
    </source>
</evidence>
<dbReference type="Proteomes" id="UP000051655">
    <property type="component" value="Unassembled WGS sequence"/>
</dbReference>
<dbReference type="PANTHER" id="PTHR11851:SF134">
    <property type="entry name" value="ZINC-DEPENDENT PROTEASE"/>
    <property type="match status" value="1"/>
</dbReference>
<dbReference type="GO" id="GO:0046872">
    <property type="term" value="F:metal ion binding"/>
    <property type="evidence" value="ECO:0007669"/>
    <property type="project" value="InterPro"/>
</dbReference>
<dbReference type="AlphaFoldDB" id="A0A0R2JK68"/>
<dbReference type="Pfam" id="PF00675">
    <property type="entry name" value="Peptidase_M16"/>
    <property type="match status" value="1"/>
</dbReference>
<dbReference type="SUPFAM" id="SSF63411">
    <property type="entry name" value="LuxS/MPP-like metallohydrolase"/>
    <property type="match status" value="2"/>
</dbReference>
<comment type="caution">
    <text evidence="3">The sequence shown here is derived from an EMBL/GenBank/DDBJ whole genome shotgun (WGS) entry which is preliminary data.</text>
</comment>
<sequence length="418" mass="46637">MNNLMPTLQSFQLTNGVKVHLSPRPQYHQLAGLLTVNYGARDQNTWTDEPFGTAHFIEHQLFQQPGYDALDKISGWGDTVNAFTAMTQTSYFTIAPAKDYRSLAELLTFTQEPYFQATSVEREQRIIQQEIKMYEDDAGAQLYQNILGALYPNDALGIDIGGTTTSIAAITPAVLNRAYTRHYRPDNMELFVTGNFDQDQVLEVIEQSPLGQRSASQHGTTVEAQQFTQMPLPAMSLELEGATLRNKIAVGQRLFEQQAVPGGRLGLKISLAYNLALDLVFSEHSARYLDWYDQGLIDDGFSTELTMERGAAHLLLLGETPEPETLISEIKSVLQHLQTEFLNLADGLELVKSEQLGRYISRLNSLDEIATRFEGPTFEDAFLWDEIEILNTLTSAEISEIIAKVSVSAPVSVTVHPE</sequence>
<dbReference type="InterPro" id="IPR011765">
    <property type="entry name" value="Pept_M16_N"/>
</dbReference>
<dbReference type="PATRIC" id="fig|1616.3.peg.930"/>
<accession>A0A0R2JK68</accession>
<organism evidence="3 4">
    <name type="scientific">Weissella kandleri</name>
    <dbReference type="NCBI Taxonomy" id="1616"/>
    <lineage>
        <taxon>Bacteria</taxon>
        <taxon>Bacillati</taxon>
        <taxon>Bacillota</taxon>
        <taxon>Bacilli</taxon>
        <taxon>Lactobacillales</taxon>
        <taxon>Lactobacillaceae</taxon>
        <taxon>Weissella</taxon>
    </lineage>
</organism>
<dbReference type="PANTHER" id="PTHR11851">
    <property type="entry name" value="METALLOPROTEASE"/>
    <property type="match status" value="1"/>
</dbReference>
<gene>
    <name evidence="3" type="ORF">IV73_GL000909</name>
</gene>
<evidence type="ECO:0000313" key="4">
    <source>
        <dbReference type="Proteomes" id="UP000051655"/>
    </source>
</evidence>
<name>A0A0R2JK68_9LACO</name>
<evidence type="ECO:0000313" key="3">
    <source>
        <dbReference type="EMBL" id="KRN75148.1"/>
    </source>
</evidence>
<dbReference type="Gene3D" id="3.30.830.10">
    <property type="entry name" value="Metalloenzyme, LuxS/M16 peptidase-like"/>
    <property type="match status" value="2"/>
</dbReference>
<feature type="domain" description="Peptidase M16 N-terminal" evidence="1">
    <location>
        <begin position="28"/>
        <end position="163"/>
    </location>
</feature>
<dbReference type="STRING" id="1616.IV73_GL000909"/>
<dbReference type="InterPro" id="IPR011249">
    <property type="entry name" value="Metalloenz_LuxS/M16"/>
</dbReference>
<feature type="domain" description="Peptidase M16 C-terminal" evidence="2">
    <location>
        <begin position="170"/>
        <end position="340"/>
    </location>
</feature>
<reference evidence="3 4" key="1">
    <citation type="journal article" date="2015" name="Genome Announc.">
        <title>Expanding the biotechnology potential of lactobacilli through comparative genomics of 213 strains and associated genera.</title>
        <authorList>
            <person name="Sun Z."/>
            <person name="Harris H.M."/>
            <person name="McCann A."/>
            <person name="Guo C."/>
            <person name="Argimon S."/>
            <person name="Zhang W."/>
            <person name="Yang X."/>
            <person name="Jeffery I.B."/>
            <person name="Cooney J.C."/>
            <person name="Kagawa T.F."/>
            <person name="Liu W."/>
            <person name="Song Y."/>
            <person name="Salvetti E."/>
            <person name="Wrobel A."/>
            <person name="Rasinkangas P."/>
            <person name="Parkhill J."/>
            <person name="Rea M.C."/>
            <person name="O'Sullivan O."/>
            <person name="Ritari J."/>
            <person name="Douillard F.P."/>
            <person name="Paul Ross R."/>
            <person name="Yang R."/>
            <person name="Briner A.E."/>
            <person name="Felis G.E."/>
            <person name="de Vos W.M."/>
            <person name="Barrangou R."/>
            <person name="Klaenhammer T.R."/>
            <person name="Caufield P.W."/>
            <person name="Cui Y."/>
            <person name="Zhang H."/>
            <person name="O'Toole P.W."/>
        </authorList>
    </citation>
    <scope>NUCLEOTIDE SEQUENCE [LARGE SCALE GENOMIC DNA]</scope>
    <source>
        <strain evidence="3 4">DSM 20593</strain>
    </source>
</reference>
<dbReference type="NCBIfam" id="NF047421">
    <property type="entry name" value="YfmH_fam"/>
    <property type="match status" value="1"/>
</dbReference>
<proteinExistence type="predicted"/>